<keyword evidence="1" id="KW-0812">Transmembrane</keyword>
<feature type="transmembrane region" description="Helical" evidence="1">
    <location>
        <begin position="51"/>
        <end position="68"/>
    </location>
</feature>
<gene>
    <name evidence="2" type="ORF">DU002_13745</name>
</gene>
<organism evidence="2 3">
    <name type="scientific">Corallincola holothuriorum</name>
    <dbReference type="NCBI Taxonomy" id="2282215"/>
    <lineage>
        <taxon>Bacteria</taxon>
        <taxon>Pseudomonadati</taxon>
        <taxon>Pseudomonadota</taxon>
        <taxon>Gammaproteobacteria</taxon>
        <taxon>Alteromonadales</taxon>
        <taxon>Psychromonadaceae</taxon>
        <taxon>Corallincola</taxon>
    </lineage>
</organism>
<keyword evidence="1" id="KW-1133">Transmembrane helix</keyword>
<dbReference type="Pfam" id="PF04247">
    <property type="entry name" value="SirB"/>
    <property type="match status" value="1"/>
</dbReference>
<name>A0A368NFF6_9GAMM</name>
<feature type="transmembrane region" description="Helical" evidence="1">
    <location>
        <begin position="104"/>
        <end position="120"/>
    </location>
</feature>
<dbReference type="PIRSF" id="PIRSF005610">
    <property type="entry name" value="SirB"/>
    <property type="match status" value="1"/>
</dbReference>
<proteinExistence type="predicted"/>
<dbReference type="AlphaFoldDB" id="A0A368NFF6"/>
<reference evidence="2 3" key="1">
    <citation type="submission" date="2018-07" db="EMBL/GenBank/DDBJ databases">
        <title>Corallincola holothuriorum sp. nov., a new facultative anaerobe isolated from sea cucumber Apostichopus japonicus.</title>
        <authorList>
            <person name="Xia H."/>
        </authorList>
    </citation>
    <scope>NUCLEOTIDE SEQUENCE [LARGE SCALE GENOMIC DNA]</scope>
    <source>
        <strain evidence="2 3">C4</strain>
    </source>
</reference>
<comment type="caution">
    <text evidence="2">The sequence shown here is derived from an EMBL/GenBank/DDBJ whole genome shotgun (WGS) entry which is preliminary data.</text>
</comment>
<sequence length="129" mass="14496">MLAENYMMLKHLHMTFAVLSIFLFVFRFFLQQFAVGMASAKWLKILPHVNDTCLLLTAALLAIALQQYPLSDAWLTEKVLLLVVYIVLGLFALKLGKTATIKRISFVLAVATFGFILYLARSKAPMLLG</sequence>
<protein>
    <submittedName>
        <fullName evidence="2">SirB family protein</fullName>
    </submittedName>
</protein>
<evidence type="ECO:0000256" key="1">
    <source>
        <dbReference type="SAM" id="Phobius"/>
    </source>
</evidence>
<evidence type="ECO:0000313" key="3">
    <source>
        <dbReference type="Proteomes" id="UP000252558"/>
    </source>
</evidence>
<keyword evidence="1" id="KW-0472">Membrane</keyword>
<feature type="transmembrane region" description="Helical" evidence="1">
    <location>
        <begin position="12"/>
        <end position="30"/>
    </location>
</feature>
<dbReference type="PANTHER" id="PTHR39594:SF1">
    <property type="entry name" value="PROTEIN YCHQ"/>
    <property type="match status" value="1"/>
</dbReference>
<accession>A0A368NFF6</accession>
<dbReference type="EMBL" id="QPID01000008">
    <property type="protein sequence ID" value="RCU48840.1"/>
    <property type="molecule type" value="Genomic_DNA"/>
</dbReference>
<dbReference type="GO" id="GO:0005886">
    <property type="term" value="C:plasma membrane"/>
    <property type="evidence" value="ECO:0007669"/>
    <property type="project" value="TreeGrafter"/>
</dbReference>
<dbReference type="OrthoDB" id="5588650at2"/>
<dbReference type="InterPro" id="IPR007360">
    <property type="entry name" value="SirB"/>
</dbReference>
<keyword evidence="3" id="KW-1185">Reference proteome</keyword>
<dbReference type="Proteomes" id="UP000252558">
    <property type="component" value="Unassembled WGS sequence"/>
</dbReference>
<feature type="transmembrane region" description="Helical" evidence="1">
    <location>
        <begin position="74"/>
        <end position="92"/>
    </location>
</feature>
<evidence type="ECO:0000313" key="2">
    <source>
        <dbReference type="EMBL" id="RCU48840.1"/>
    </source>
</evidence>
<dbReference type="PANTHER" id="PTHR39594">
    <property type="entry name" value="PROTEIN YCHQ"/>
    <property type="match status" value="1"/>
</dbReference>